<dbReference type="InterPro" id="IPR019734">
    <property type="entry name" value="TPR_rpt"/>
</dbReference>
<gene>
    <name evidence="1" type="ORF">IV203_011362</name>
</gene>
<proteinExistence type="predicted"/>
<reference evidence="1" key="1">
    <citation type="journal article" date="2021" name="Sci. Rep.">
        <title>Diploid genomic architecture of Nitzschia inconspicua, an elite biomass production diatom.</title>
        <authorList>
            <person name="Oliver A."/>
            <person name="Podell S."/>
            <person name="Pinowska A."/>
            <person name="Traller J.C."/>
            <person name="Smith S.R."/>
            <person name="McClure R."/>
            <person name="Beliaev A."/>
            <person name="Bohutskyi P."/>
            <person name="Hill E.A."/>
            <person name="Rabines A."/>
            <person name="Zheng H."/>
            <person name="Allen L.Z."/>
            <person name="Kuo A."/>
            <person name="Grigoriev I.V."/>
            <person name="Allen A.E."/>
            <person name="Hazlebeck D."/>
            <person name="Allen E.E."/>
        </authorList>
    </citation>
    <scope>NUCLEOTIDE SEQUENCE</scope>
    <source>
        <strain evidence="1">Hildebrandi</strain>
    </source>
</reference>
<comment type="caution">
    <text evidence="1">The sequence shown here is derived from an EMBL/GenBank/DDBJ whole genome shotgun (WGS) entry which is preliminary data.</text>
</comment>
<dbReference type="Proteomes" id="UP000693970">
    <property type="component" value="Unassembled WGS sequence"/>
</dbReference>
<sequence>MSPAGRTSIALISIVTTKTLQFVSHKNNEGASLYNQGRYSEALQCFEDATRASKTFLSCPPEKEESTIDVQLCVSLLVVPSQTTAAQQIEINSSIDPSIYSTPFEIVVTLVGNEEAAHKQQMMQGDVIVGEYIYLFAKVSTMLIFNSALAHHTMALQLEDNLTKRRDCLSKARDLYNLAYSIPQREQEHEIIDPSLFPLFVQSILNNLGKCYAFLDDTENSVECFELLLESICLFQQDCGGDSSSVELEDNFCKDHFSTLFFNNTLFLILKDPGVAPAA</sequence>
<reference evidence="1" key="2">
    <citation type="submission" date="2021-04" db="EMBL/GenBank/DDBJ databases">
        <authorList>
            <person name="Podell S."/>
        </authorList>
    </citation>
    <scope>NUCLEOTIDE SEQUENCE</scope>
    <source>
        <strain evidence="1">Hildebrandi</strain>
    </source>
</reference>
<name>A0A9K3KT58_9STRA</name>
<evidence type="ECO:0000313" key="2">
    <source>
        <dbReference type="Proteomes" id="UP000693970"/>
    </source>
</evidence>
<dbReference type="Pfam" id="PF13181">
    <property type="entry name" value="TPR_8"/>
    <property type="match status" value="1"/>
</dbReference>
<organism evidence="1 2">
    <name type="scientific">Nitzschia inconspicua</name>
    <dbReference type="NCBI Taxonomy" id="303405"/>
    <lineage>
        <taxon>Eukaryota</taxon>
        <taxon>Sar</taxon>
        <taxon>Stramenopiles</taxon>
        <taxon>Ochrophyta</taxon>
        <taxon>Bacillariophyta</taxon>
        <taxon>Bacillariophyceae</taxon>
        <taxon>Bacillariophycidae</taxon>
        <taxon>Bacillariales</taxon>
        <taxon>Bacillariaceae</taxon>
        <taxon>Nitzschia</taxon>
    </lineage>
</organism>
<protein>
    <submittedName>
        <fullName evidence="1">Tetratricopeptide repeat protein</fullName>
    </submittedName>
</protein>
<evidence type="ECO:0000313" key="1">
    <source>
        <dbReference type="EMBL" id="KAG7348765.1"/>
    </source>
</evidence>
<dbReference type="EMBL" id="JAGRRH010000019">
    <property type="protein sequence ID" value="KAG7348765.1"/>
    <property type="molecule type" value="Genomic_DNA"/>
</dbReference>
<accession>A0A9K3KT58</accession>
<keyword evidence="2" id="KW-1185">Reference proteome</keyword>
<dbReference type="AlphaFoldDB" id="A0A9K3KT58"/>
<dbReference type="OrthoDB" id="42764at2759"/>